<protein>
    <recommendedName>
        <fullName evidence="9">Potassium channel domain-containing protein</fullName>
    </recommendedName>
</protein>
<evidence type="ECO:0000256" key="3">
    <source>
        <dbReference type="ARBA" id="ARBA00022692"/>
    </source>
</evidence>
<feature type="transmembrane region" description="Helical" evidence="8">
    <location>
        <begin position="13"/>
        <end position="31"/>
    </location>
</feature>
<dbReference type="Proteomes" id="UP000595437">
    <property type="component" value="Chromosome 1"/>
</dbReference>
<name>A0A7T8KIS8_CALRO</name>
<keyword evidence="6 8" id="KW-0472">Membrane</keyword>
<keyword evidence="7" id="KW-0407">Ion channel</keyword>
<dbReference type="AlphaFoldDB" id="A0A7T8KIS8"/>
<keyword evidence="2" id="KW-0813">Transport</keyword>
<dbReference type="GO" id="GO:0022841">
    <property type="term" value="F:potassium ion leak channel activity"/>
    <property type="evidence" value="ECO:0007669"/>
    <property type="project" value="TreeGrafter"/>
</dbReference>
<dbReference type="Pfam" id="PF07885">
    <property type="entry name" value="Ion_trans_2"/>
    <property type="match status" value="2"/>
</dbReference>
<evidence type="ECO:0000256" key="8">
    <source>
        <dbReference type="SAM" id="Phobius"/>
    </source>
</evidence>
<feature type="non-terminal residue" evidence="10">
    <location>
        <position position="142"/>
    </location>
</feature>
<evidence type="ECO:0000256" key="6">
    <source>
        <dbReference type="ARBA" id="ARBA00023136"/>
    </source>
</evidence>
<dbReference type="SUPFAM" id="SSF81324">
    <property type="entry name" value="Voltage-gated potassium channels"/>
    <property type="match status" value="1"/>
</dbReference>
<evidence type="ECO:0000313" key="10">
    <source>
        <dbReference type="EMBL" id="QQP56620.1"/>
    </source>
</evidence>
<dbReference type="InterPro" id="IPR013099">
    <property type="entry name" value="K_chnl_dom"/>
</dbReference>
<feature type="transmembrane region" description="Helical" evidence="8">
    <location>
        <begin position="97"/>
        <end position="116"/>
    </location>
</feature>
<proteinExistence type="predicted"/>
<evidence type="ECO:0000256" key="2">
    <source>
        <dbReference type="ARBA" id="ARBA00022448"/>
    </source>
</evidence>
<keyword evidence="11" id="KW-1185">Reference proteome</keyword>
<organism evidence="10 11">
    <name type="scientific">Caligus rogercresseyi</name>
    <name type="common">Sea louse</name>
    <dbReference type="NCBI Taxonomy" id="217165"/>
    <lineage>
        <taxon>Eukaryota</taxon>
        <taxon>Metazoa</taxon>
        <taxon>Ecdysozoa</taxon>
        <taxon>Arthropoda</taxon>
        <taxon>Crustacea</taxon>
        <taxon>Multicrustacea</taxon>
        <taxon>Hexanauplia</taxon>
        <taxon>Copepoda</taxon>
        <taxon>Siphonostomatoida</taxon>
        <taxon>Caligidae</taxon>
        <taxon>Caligus</taxon>
    </lineage>
</organism>
<keyword evidence="3 8" id="KW-0812">Transmembrane</keyword>
<evidence type="ECO:0000256" key="1">
    <source>
        <dbReference type="ARBA" id="ARBA00004141"/>
    </source>
</evidence>
<dbReference type="Gene3D" id="1.10.287.70">
    <property type="match status" value="1"/>
</dbReference>
<dbReference type="OrthoDB" id="297496at2759"/>
<dbReference type="EMBL" id="CP045890">
    <property type="protein sequence ID" value="QQP56620.1"/>
    <property type="molecule type" value="Genomic_DNA"/>
</dbReference>
<feature type="domain" description="Potassium channel" evidence="9">
    <location>
        <begin position="102"/>
        <end position="140"/>
    </location>
</feature>
<evidence type="ECO:0000256" key="4">
    <source>
        <dbReference type="ARBA" id="ARBA00022989"/>
    </source>
</evidence>
<dbReference type="PANTHER" id="PTHR11003:SF291">
    <property type="entry name" value="IP11374P"/>
    <property type="match status" value="1"/>
</dbReference>
<feature type="non-terminal residue" evidence="10">
    <location>
        <position position="1"/>
    </location>
</feature>
<evidence type="ECO:0000256" key="7">
    <source>
        <dbReference type="ARBA" id="ARBA00023303"/>
    </source>
</evidence>
<dbReference type="GO" id="GO:0030322">
    <property type="term" value="P:stabilization of membrane potential"/>
    <property type="evidence" value="ECO:0007669"/>
    <property type="project" value="TreeGrafter"/>
</dbReference>
<keyword evidence="4 8" id="KW-1133">Transmembrane helix</keyword>
<dbReference type="GO" id="GO:0005886">
    <property type="term" value="C:plasma membrane"/>
    <property type="evidence" value="ECO:0007669"/>
    <property type="project" value="TreeGrafter"/>
</dbReference>
<feature type="domain" description="Potassium channel" evidence="9">
    <location>
        <begin position="2"/>
        <end position="36"/>
    </location>
</feature>
<dbReference type="InterPro" id="IPR003280">
    <property type="entry name" value="2pore_dom_K_chnl"/>
</dbReference>
<evidence type="ECO:0000313" key="11">
    <source>
        <dbReference type="Proteomes" id="UP000595437"/>
    </source>
</evidence>
<comment type="subcellular location">
    <subcellularLocation>
        <location evidence="1">Membrane</location>
        <topology evidence="1">Multi-pass membrane protein</topology>
    </subcellularLocation>
</comment>
<reference evidence="11" key="1">
    <citation type="submission" date="2021-01" db="EMBL/GenBank/DDBJ databases">
        <title>Caligus Genome Assembly.</title>
        <authorList>
            <person name="Gallardo-Escarate C."/>
        </authorList>
    </citation>
    <scope>NUCLEOTIDE SEQUENCE [LARGE SCALE GENOMIC DNA]</scope>
</reference>
<keyword evidence="5" id="KW-0406">Ion transport</keyword>
<evidence type="ECO:0000259" key="9">
    <source>
        <dbReference type="Pfam" id="PF07885"/>
    </source>
</evidence>
<evidence type="ECO:0000256" key="5">
    <source>
        <dbReference type="ARBA" id="ARBA00023065"/>
    </source>
</evidence>
<accession>A0A7T8KIS8</accession>
<dbReference type="GO" id="GO:0015271">
    <property type="term" value="F:outward rectifier potassium channel activity"/>
    <property type="evidence" value="ECO:0007669"/>
    <property type="project" value="TreeGrafter"/>
</dbReference>
<dbReference type="PANTHER" id="PTHR11003">
    <property type="entry name" value="POTASSIUM CHANNEL, SUBFAMILY K"/>
    <property type="match status" value="1"/>
</dbReference>
<gene>
    <name evidence="10" type="ORF">FKW44_001342</name>
</gene>
<sequence>NGDIVPMTTEGKIFTLIYATYGIPLFIWYIFKLGGLFRILVINVGYTVCRCFWLDFPERKVEPSEVHASHQQVVPSSGQIKANELGASLDARFHPSIIGAILLIFLLSASAFISHIENISYFDSVYASFISYSTIGFGDIDI</sequence>